<organism evidence="1 2">
    <name type="scientific">Candidatus Mycoplasma haematohominis</name>
    <dbReference type="NCBI Taxonomy" id="1494318"/>
    <lineage>
        <taxon>Bacteria</taxon>
        <taxon>Bacillati</taxon>
        <taxon>Mycoplasmatota</taxon>
        <taxon>Mollicutes</taxon>
        <taxon>Mycoplasmataceae</taxon>
        <taxon>Mycoplasma</taxon>
    </lineage>
</organism>
<reference evidence="1 2" key="1">
    <citation type="submission" date="2019-01" db="EMBL/GenBank/DDBJ databases">
        <title>Draft genome sequences of Candidatus Mycoplasma haemohominis SWG34-3 identified from a patient with pyrexia, anemia and liver dysfunction.</title>
        <authorList>
            <person name="Sekizuka T."/>
            <person name="Hattori N."/>
            <person name="Katano H."/>
            <person name="Takuma T."/>
            <person name="Ito T."/>
            <person name="Arai N."/>
            <person name="Yanai R."/>
            <person name="Ishii S."/>
            <person name="Miura Y."/>
            <person name="Tokunaga T."/>
            <person name="Watanabe H."/>
            <person name="Nomura N."/>
            <person name="Eguchi J."/>
            <person name="Arai T."/>
            <person name="Hasegawa H."/>
            <person name="Nakamaki T."/>
            <person name="Wakita T."/>
            <person name="Niki Y."/>
            <person name="Kuroda M."/>
        </authorList>
    </citation>
    <scope>NUCLEOTIDE SEQUENCE [LARGE SCALE GENOMIC DNA]</scope>
    <source>
        <strain evidence="1">SWG34-3</strain>
    </source>
</reference>
<dbReference type="AlphaFoldDB" id="A0A478FR52"/>
<accession>A0A478FR52</accession>
<gene>
    <name evidence="1" type="ORF">MHSWG343_04610</name>
</gene>
<evidence type="ECO:0000313" key="2">
    <source>
        <dbReference type="Proteomes" id="UP000324831"/>
    </source>
</evidence>
<protein>
    <submittedName>
        <fullName evidence="1">Uncharacterized protein</fullName>
    </submittedName>
</protein>
<proteinExistence type="predicted"/>
<comment type="caution">
    <text evidence="1">The sequence shown here is derived from an EMBL/GenBank/DDBJ whole genome shotgun (WGS) entry which is preliminary data.</text>
</comment>
<dbReference type="Proteomes" id="UP000324831">
    <property type="component" value="Unassembled WGS sequence"/>
</dbReference>
<dbReference type="EMBL" id="BIMN01000002">
    <property type="protein sequence ID" value="GCE63464.1"/>
    <property type="molecule type" value="Genomic_DNA"/>
</dbReference>
<name>A0A478FR52_9MOLU</name>
<sequence>MVSAKVVGGIAVAVVAIGATGYGAWTLTNYRDPVSLSEFSGFPGDNSGYKGKLGEIYGEYFVSPYGYGASTDANKKSEDNKRWWEVVFEIWKRDSEATDNKLGTEFGKNSIKSAYKTSSETEGDNEKSLNKVCDAAYKKTETELASKNDYKENIWKYCSMGGKTLQTVKDQGTSGTTYTDSQIGKKNEETLASISSENNNWFWALKEKEFFYGRYGKQPIGKSLENGSAFKKLFDEGGSLSVTGGRLKGVCKTAYLKEGNDATATDAIKFCTFKKSTAAQ</sequence>
<evidence type="ECO:0000313" key="1">
    <source>
        <dbReference type="EMBL" id="GCE63464.1"/>
    </source>
</evidence>